<gene>
    <name evidence="2" type="ORF">HYPSUDRAFT_44094</name>
</gene>
<name>A0A0D2M898_HYPSF</name>
<dbReference type="AlphaFoldDB" id="A0A0D2M898"/>
<dbReference type="OMA" id="THLETNT"/>
<dbReference type="InterPro" id="IPR011333">
    <property type="entry name" value="SKP1/BTB/POZ_sf"/>
</dbReference>
<proteinExistence type="predicted"/>
<organism evidence="2 3">
    <name type="scientific">Hypholoma sublateritium (strain FD-334 SS-4)</name>
    <dbReference type="NCBI Taxonomy" id="945553"/>
    <lineage>
        <taxon>Eukaryota</taxon>
        <taxon>Fungi</taxon>
        <taxon>Dikarya</taxon>
        <taxon>Basidiomycota</taxon>
        <taxon>Agaricomycotina</taxon>
        <taxon>Agaricomycetes</taxon>
        <taxon>Agaricomycetidae</taxon>
        <taxon>Agaricales</taxon>
        <taxon>Agaricineae</taxon>
        <taxon>Strophariaceae</taxon>
        <taxon>Hypholoma</taxon>
    </lineage>
</organism>
<dbReference type="SUPFAM" id="SSF54695">
    <property type="entry name" value="POZ domain"/>
    <property type="match status" value="1"/>
</dbReference>
<dbReference type="Gene3D" id="3.30.710.10">
    <property type="entry name" value="Potassium Channel Kv1.1, Chain A"/>
    <property type="match status" value="1"/>
</dbReference>
<evidence type="ECO:0000313" key="2">
    <source>
        <dbReference type="EMBL" id="KJA19543.1"/>
    </source>
</evidence>
<sequence length="292" mass="32509">MDGSSRSEGKDAPASPALKIAPDFCDAHADVTFKSSDDVLFKMHSKYLAATSGVLQVPAKTMTSPDEVVPLAEPAEILDMLFQFIHPRTAISNFRQPLVVKMDASMLFPLAEAAEKYQVFGAMNTCTTHIYHLIKLKEHPLEILNHTYRHGYLDLADEAAIETIGKPLEEVVRRLTHPGLLRRWLLYYVHWRNVAAAAAKELPQYMTRPGANCTVWPSVKANYMLAVIGNSWSQNYALDHGQNPCNVGSCNCARIIVLFQERLSLGIKSIPKFSEVKGSRLPSRRKLSSVST</sequence>
<dbReference type="InterPro" id="IPR000210">
    <property type="entry name" value="BTB/POZ_dom"/>
</dbReference>
<protein>
    <recommendedName>
        <fullName evidence="1">BTB domain-containing protein</fullName>
    </recommendedName>
</protein>
<accession>A0A0D2M898</accession>
<evidence type="ECO:0000259" key="1">
    <source>
        <dbReference type="Pfam" id="PF00651"/>
    </source>
</evidence>
<evidence type="ECO:0000313" key="3">
    <source>
        <dbReference type="Proteomes" id="UP000054270"/>
    </source>
</evidence>
<dbReference type="Pfam" id="PF00651">
    <property type="entry name" value="BTB"/>
    <property type="match status" value="1"/>
</dbReference>
<keyword evidence="3" id="KW-1185">Reference proteome</keyword>
<dbReference type="STRING" id="945553.A0A0D2M898"/>
<dbReference type="EMBL" id="KN817576">
    <property type="protein sequence ID" value="KJA19543.1"/>
    <property type="molecule type" value="Genomic_DNA"/>
</dbReference>
<dbReference type="Proteomes" id="UP000054270">
    <property type="component" value="Unassembled WGS sequence"/>
</dbReference>
<reference evidence="3" key="1">
    <citation type="submission" date="2014-04" db="EMBL/GenBank/DDBJ databases">
        <title>Evolutionary Origins and Diversification of the Mycorrhizal Mutualists.</title>
        <authorList>
            <consortium name="DOE Joint Genome Institute"/>
            <consortium name="Mycorrhizal Genomics Consortium"/>
            <person name="Kohler A."/>
            <person name="Kuo A."/>
            <person name="Nagy L.G."/>
            <person name="Floudas D."/>
            <person name="Copeland A."/>
            <person name="Barry K.W."/>
            <person name="Cichocki N."/>
            <person name="Veneault-Fourrey C."/>
            <person name="LaButti K."/>
            <person name="Lindquist E.A."/>
            <person name="Lipzen A."/>
            <person name="Lundell T."/>
            <person name="Morin E."/>
            <person name="Murat C."/>
            <person name="Riley R."/>
            <person name="Ohm R."/>
            <person name="Sun H."/>
            <person name="Tunlid A."/>
            <person name="Henrissat B."/>
            <person name="Grigoriev I.V."/>
            <person name="Hibbett D.S."/>
            <person name="Martin F."/>
        </authorList>
    </citation>
    <scope>NUCLEOTIDE SEQUENCE [LARGE SCALE GENOMIC DNA]</scope>
    <source>
        <strain evidence="3">FD-334 SS-4</strain>
    </source>
</reference>
<feature type="domain" description="BTB" evidence="1">
    <location>
        <begin position="28"/>
        <end position="131"/>
    </location>
</feature>
<dbReference type="OrthoDB" id="3184970at2759"/>